<organism evidence="2 3">
    <name type="scientific">Coprococcus comes</name>
    <dbReference type="NCBI Taxonomy" id="410072"/>
    <lineage>
        <taxon>Bacteria</taxon>
        <taxon>Bacillati</taxon>
        <taxon>Bacillota</taxon>
        <taxon>Clostridia</taxon>
        <taxon>Lachnospirales</taxon>
        <taxon>Lachnospiraceae</taxon>
        <taxon>Coprococcus</taxon>
    </lineage>
</organism>
<dbReference type="AlphaFoldDB" id="A0A3E4GTC6"/>
<feature type="transmembrane region" description="Helical" evidence="1">
    <location>
        <begin position="6"/>
        <end position="23"/>
    </location>
</feature>
<dbReference type="Pfam" id="PF12669">
    <property type="entry name" value="FeoB_associated"/>
    <property type="match status" value="1"/>
</dbReference>
<name>A0A3E4GTC6_9FIRM</name>
<keyword evidence="1" id="KW-1133">Transmembrane helix</keyword>
<proteinExistence type="predicted"/>
<evidence type="ECO:0000313" key="2">
    <source>
        <dbReference type="EMBL" id="RGJ25547.1"/>
    </source>
</evidence>
<comment type="caution">
    <text evidence="2">The sequence shown here is derived from an EMBL/GenBank/DDBJ whole genome shotgun (WGS) entry which is preliminary data.</text>
</comment>
<reference evidence="2 3" key="1">
    <citation type="submission" date="2018-08" db="EMBL/GenBank/DDBJ databases">
        <title>A genome reference for cultivated species of the human gut microbiota.</title>
        <authorList>
            <person name="Zou Y."/>
            <person name="Xue W."/>
            <person name="Luo G."/>
        </authorList>
    </citation>
    <scope>NUCLEOTIDE SEQUENCE [LARGE SCALE GENOMIC DNA]</scope>
    <source>
        <strain evidence="2 3">TM07-19</strain>
    </source>
</reference>
<dbReference type="Proteomes" id="UP000260655">
    <property type="component" value="Unassembled WGS sequence"/>
</dbReference>
<protein>
    <submittedName>
        <fullName evidence="2">FeoB-associated Cys-rich membrane protein</fullName>
    </submittedName>
</protein>
<gene>
    <name evidence="2" type="ORF">DXD67_03205</name>
</gene>
<dbReference type="EMBL" id="QSOV01000002">
    <property type="protein sequence ID" value="RGJ25547.1"/>
    <property type="molecule type" value="Genomic_DNA"/>
</dbReference>
<keyword evidence="1" id="KW-0812">Transmembrane</keyword>
<keyword evidence="1" id="KW-0472">Membrane</keyword>
<evidence type="ECO:0000256" key="1">
    <source>
        <dbReference type="SAM" id="Phobius"/>
    </source>
</evidence>
<sequence>MIANIVILALIAGYCIFLIRKGYKNHKEGKPVGCAGCSGNCSSCSGCSSKTAPKKKD</sequence>
<dbReference type="RefSeq" id="WP_117556226.1">
    <property type="nucleotide sequence ID" value="NZ_QSOV01000002.1"/>
</dbReference>
<accession>A0A3E4GTC6</accession>
<evidence type="ECO:0000313" key="3">
    <source>
        <dbReference type="Proteomes" id="UP000260655"/>
    </source>
</evidence>